<dbReference type="Pfam" id="PF01129">
    <property type="entry name" value="ART"/>
    <property type="match status" value="1"/>
</dbReference>
<dbReference type="SMART" id="SM00368">
    <property type="entry name" value="LRR_RI"/>
    <property type="match status" value="3"/>
</dbReference>
<keyword evidence="3 7" id="KW-0808">Transferase</keyword>
<sequence length="425" mass="47289">MAEKNARVARFLDAAQEPKKELTPIEGYEKTDLMTLEQSMQSMTKKLHNLDTMIKIALRNSRKPVNGLTSDESAAIHLYTMQWPETHASVYTSLNEALRCQNRRNLTPWFPYLKLFFTALYKLPSLKGTIWRGVRGNLNDAIDEDLIWWGVSSCTEKVKIMEDFLGTDGERTLFNIECTNGKSIRAQSHFEAEEEVLLLPGTYLKVVSRWSPSKDLHIIHLREEPAPYQTIAPPFEATSSPVDLPSLKPLTISKEPPKVSTAAAASVKPSMPKPAAPASSKPKFRNPRLEKIIAEQENKEELNITSMQLTEADMEIVVYYVIGQIKCRSGYNEQSPNLPTTTLTTLKLWSNQIGDKGAQHLAGALRNNTTLTALELGENQIGALGAQHLADALRNNTTLATLDLRGNEIGALGAQHLADALQNNM</sequence>
<dbReference type="InterPro" id="IPR032675">
    <property type="entry name" value="LRR_dom_sf"/>
</dbReference>
<keyword evidence="5" id="KW-0677">Repeat</keyword>
<evidence type="ECO:0000256" key="5">
    <source>
        <dbReference type="ARBA" id="ARBA00022737"/>
    </source>
</evidence>
<evidence type="ECO:0000256" key="7">
    <source>
        <dbReference type="RuleBase" id="RU361228"/>
    </source>
</evidence>
<comment type="caution">
    <text evidence="9">The sequence shown here is derived from an EMBL/GenBank/DDBJ whole genome shotgun (WGS) entry which is preliminary data.</text>
</comment>
<name>A0A8S2LBC1_9BILA</name>
<evidence type="ECO:0000256" key="2">
    <source>
        <dbReference type="ARBA" id="ARBA00022676"/>
    </source>
</evidence>
<dbReference type="Gene3D" id="3.80.10.10">
    <property type="entry name" value="Ribonuclease Inhibitor"/>
    <property type="match status" value="1"/>
</dbReference>
<dbReference type="SUPFAM" id="SSF56399">
    <property type="entry name" value="ADP-ribosylation"/>
    <property type="match status" value="1"/>
</dbReference>
<evidence type="ECO:0000256" key="8">
    <source>
        <dbReference type="SAM" id="MobiDB-lite"/>
    </source>
</evidence>
<dbReference type="Proteomes" id="UP000681720">
    <property type="component" value="Unassembled WGS sequence"/>
</dbReference>
<dbReference type="EC" id="2.4.2.31" evidence="7"/>
<accession>A0A8S2LBC1</accession>
<dbReference type="InterPro" id="IPR052201">
    <property type="entry name" value="LRR-containing_regulator"/>
</dbReference>
<proteinExistence type="inferred from homology"/>
<dbReference type="AlphaFoldDB" id="A0A8S2LBC1"/>
<keyword evidence="7" id="KW-0520">NAD</keyword>
<evidence type="ECO:0000256" key="4">
    <source>
        <dbReference type="ARBA" id="ARBA00022695"/>
    </source>
</evidence>
<dbReference type="InterPro" id="IPR000768">
    <property type="entry name" value="ART"/>
</dbReference>
<reference evidence="9" key="1">
    <citation type="submission" date="2021-02" db="EMBL/GenBank/DDBJ databases">
        <authorList>
            <person name="Nowell W R."/>
        </authorList>
    </citation>
    <scope>NUCLEOTIDE SEQUENCE</scope>
</reference>
<dbReference type="EMBL" id="CAJOBJ010001800">
    <property type="protein sequence ID" value="CAF3897195.1"/>
    <property type="molecule type" value="Genomic_DNA"/>
</dbReference>
<evidence type="ECO:0000256" key="3">
    <source>
        <dbReference type="ARBA" id="ARBA00022679"/>
    </source>
</evidence>
<dbReference type="GO" id="GO:0106274">
    <property type="term" value="F:NAD+-protein-arginine ADP-ribosyltransferase activity"/>
    <property type="evidence" value="ECO:0007669"/>
    <property type="project" value="UniProtKB-EC"/>
</dbReference>
<protein>
    <recommendedName>
        <fullName evidence="7">NAD(P)(+)--arginine ADP-ribosyltransferase</fullName>
        <ecNumber evidence="7">2.4.2.31</ecNumber>
    </recommendedName>
    <alternativeName>
        <fullName evidence="7">Mono(ADP-ribosyl)transferase</fullName>
    </alternativeName>
</protein>
<feature type="region of interest" description="Disordered" evidence="8">
    <location>
        <begin position="249"/>
        <end position="283"/>
    </location>
</feature>
<dbReference type="SUPFAM" id="SSF52047">
    <property type="entry name" value="RNI-like"/>
    <property type="match status" value="1"/>
</dbReference>
<dbReference type="InterPro" id="IPR001611">
    <property type="entry name" value="Leu-rich_rpt"/>
</dbReference>
<keyword evidence="2 7" id="KW-0328">Glycosyltransferase</keyword>
<keyword evidence="7" id="KW-0521">NADP</keyword>
<evidence type="ECO:0000256" key="1">
    <source>
        <dbReference type="ARBA" id="ARBA00009558"/>
    </source>
</evidence>
<evidence type="ECO:0000256" key="6">
    <source>
        <dbReference type="ARBA" id="ARBA00047597"/>
    </source>
</evidence>
<dbReference type="Gene3D" id="3.90.176.10">
    <property type="entry name" value="Toxin ADP-ribosyltransferase, Chain A, domain 1"/>
    <property type="match status" value="1"/>
</dbReference>
<keyword evidence="4" id="KW-0548">Nucleotidyltransferase</keyword>
<dbReference type="Pfam" id="PF13516">
    <property type="entry name" value="LRR_6"/>
    <property type="match status" value="3"/>
</dbReference>
<comment type="similarity">
    <text evidence="1 7">Belongs to the Arg-specific ADP-ribosyltransferase family.</text>
</comment>
<evidence type="ECO:0000313" key="10">
    <source>
        <dbReference type="Proteomes" id="UP000681720"/>
    </source>
</evidence>
<dbReference type="GO" id="GO:0016779">
    <property type="term" value="F:nucleotidyltransferase activity"/>
    <property type="evidence" value="ECO:0007669"/>
    <property type="project" value="UniProtKB-KW"/>
</dbReference>
<dbReference type="PANTHER" id="PTHR24111:SF0">
    <property type="entry name" value="LEUCINE-RICH REPEAT-CONTAINING PROTEIN"/>
    <property type="match status" value="1"/>
</dbReference>
<organism evidence="9 10">
    <name type="scientific">Rotaria magnacalcarata</name>
    <dbReference type="NCBI Taxonomy" id="392030"/>
    <lineage>
        <taxon>Eukaryota</taxon>
        <taxon>Metazoa</taxon>
        <taxon>Spiralia</taxon>
        <taxon>Gnathifera</taxon>
        <taxon>Rotifera</taxon>
        <taxon>Eurotatoria</taxon>
        <taxon>Bdelloidea</taxon>
        <taxon>Philodinida</taxon>
        <taxon>Philodinidae</taxon>
        <taxon>Rotaria</taxon>
    </lineage>
</organism>
<comment type="catalytic activity">
    <reaction evidence="6 7">
        <text>L-arginyl-[protein] + NAD(+) = N(omega)-(ADP-D-ribosyl)-L-arginyl-[protein] + nicotinamide + H(+)</text>
        <dbReference type="Rhea" id="RHEA:19149"/>
        <dbReference type="Rhea" id="RHEA-COMP:10532"/>
        <dbReference type="Rhea" id="RHEA-COMP:15087"/>
        <dbReference type="ChEBI" id="CHEBI:15378"/>
        <dbReference type="ChEBI" id="CHEBI:17154"/>
        <dbReference type="ChEBI" id="CHEBI:29965"/>
        <dbReference type="ChEBI" id="CHEBI:57540"/>
        <dbReference type="ChEBI" id="CHEBI:142554"/>
        <dbReference type="EC" id="2.4.2.31"/>
    </reaction>
</comment>
<evidence type="ECO:0000313" key="9">
    <source>
        <dbReference type="EMBL" id="CAF3897195.1"/>
    </source>
</evidence>
<feature type="non-terminal residue" evidence="9">
    <location>
        <position position="1"/>
    </location>
</feature>
<gene>
    <name evidence="9" type="ORF">GIL414_LOCUS6360</name>
</gene>
<dbReference type="PANTHER" id="PTHR24111">
    <property type="entry name" value="LEUCINE-RICH REPEAT-CONTAINING PROTEIN 34"/>
    <property type="match status" value="1"/>
</dbReference>